<evidence type="ECO:0000256" key="19">
    <source>
        <dbReference type="SAM" id="Phobius"/>
    </source>
</evidence>
<evidence type="ECO:0000256" key="2">
    <source>
        <dbReference type="ARBA" id="ARBA00005967"/>
    </source>
</evidence>
<dbReference type="AlphaFoldDB" id="A0A285CJV8"/>
<keyword evidence="12 19" id="KW-0472">Membrane</keyword>
<keyword evidence="4" id="KW-0444">Lipid biosynthesis</keyword>
<feature type="binding site" evidence="17">
    <location>
        <begin position="97"/>
        <end position="98"/>
    </location>
    <ligand>
        <name>ATP</name>
        <dbReference type="ChEBI" id="CHEBI:30616"/>
    </ligand>
</feature>
<keyword evidence="18" id="KW-0460">Magnesium</keyword>
<evidence type="ECO:0000256" key="7">
    <source>
        <dbReference type="ARBA" id="ARBA00022741"/>
    </source>
</evidence>
<dbReference type="Gene3D" id="1.10.287.3610">
    <property type="match status" value="1"/>
</dbReference>
<proteinExistence type="inferred from homology"/>
<evidence type="ECO:0000256" key="14">
    <source>
        <dbReference type="ARBA" id="ARBA00023264"/>
    </source>
</evidence>
<dbReference type="InterPro" id="IPR033717">
    <property type="entry name" value="UDPK"/>
</dbReference>
<comment type="subcellular location">
    <subcellularLocation>
        <location evidence="1">Cell membrane</location>
        <topology evidence="1">Multi-pass membrane protein</topology>
    </subcellularLocation>
</comment>
<feature type="binding site" evidence="18">
    <location>
        <position position="79"/>
    </location>
    <ligand>
        <name>a divalent metal cation</name>
        <dbReference type="ChEBI" id="CHEBI:60240"/>
    </ligand>
</feature>
<dbReference type="GO" id="GO:0005524">
    <property type="term" value="F:ATP binding"/>
    <property type="evidence" value="ECO:0007669"/>
    <property type="project" value="UniProtKB-KW"/>
</dbReference>
<evidence type="ECO:0000256" key="13">
    <source>
        <dbReference type="ARBA" id="ARBA00023209"/>
    </source>
</evidence>
<keyword evidence="7 17" id="KW-0547">Nucleotide-binding</keyword>
<dbReference type="EMBL" id="OAOP01000002">
    <property type="protein sequence ID" value="SNX67877.1"/>
    <property type="molecule type" value="Genomic_DNA"/>
</dbReference>
<keyword evidence="13" id="KW-0594">Phospholipid biosynthesis</keyword>
<evidence type="ECO:0000256" key="8">
    <source>
        <dbReference type="ARBA" id="ARBA00022777"/>
    </source>
</evidence>
<dbReference type="GO" id="GO:0046872">
    <property type="term" value="F:metal ion binding"/>
    <property type="evidence" value="ECO:0007669"/>
    <property type="project" value="UniProtKB-KW"/>
</dbReference>
<evidence type="ECO:0000256" key="5">
    <source>
        <dbReference type="ARBA" id="ARBA00022679"/>
    </source>
</evidence>
<feature type="binding site" evidence="17">
    <location>
        <position position="79"/>
    </location>
    <ligand>
        <name>ATP</name>
        <dbReference type="ChEBI" id="CHEBI:30616"/>
    </ligand>
</feature>
<dbReference type="Pfam" id="PF01219">
    <property type="entry name" value="DAGK_prokar"/>
    <property type="match status" value="1"/>
</dbReference>
<feature type="binding site" evidence="17">
    <location>
        <position position="31"/>
    </location>
    <ligand>
        <name>ATP</name>
        <dbReference type="ChEBI" id="CHEBI:30616"/>
    </ligand>
</feature>
<evidence type="ECO:0000256" key="11">
    <source>
        <dbReference type="ARBA" id="ARBA00023098"/>
    </source>
</evidence>
<sequence>MVSKDRRFRNRTFLSSFKVAISGILLVSKQEKNFQFHLVCAAIAIIFGCIFSISWIEWFFVCSAIFGVLTFELLNSSIERVVDLVTEDYHDLAKAAKDMASGAVFLFAVYAVIIGMIVFLPKIWSLLLYHEIQLISYTIFENTGVFG</sequence>
<evidence type="ECO:0000256" key="18">
    <source>
        <dbReference type="PIRSR" id="PIRSR600829-4"/>
    </source>
</evidence>
<gene>
    <name evidence="20" type="ORF">SAMN05877753_10281</name>
</gene>
<evidence type="ECO:0000256" key="17">
    <source>
        <dbReference type="PIRSR" id="PIRSR600829-3"/>
    </source>
</evidence>
<evidence type="ECO:0000256" key="9">
    <source>
        <dbReference type="ARBA" id="ARBA00022840"/>
    </source>
</evidence>
<dbReference type="GO" id="GO:0016301">
    <property type="term" value="F:kinase activity"/>
    <property type="evidence" value="ECO:0007669"/>
    <property type="project" value="UniProtKB-KW"/>
</dbReference>
<dbReference type="RefSeq" id="WP_097157290.1">
    <property type="nucleotide sequence ID" value="NZ_JBEPMQ010000013.1"/>
</dbReference>
<evidence type="ECO:0000256" key="1">
    <source>
        <dbReference type="ARBA" id="ARBA00004651"/>
    </source>
</evidence>
<keyword evidence="18" id="KW-0479">Metal-binding</keyword>
<dbReference type="InterPro" id="IPR036945">
    <property type="entry name" value="DAGK_sf"/>
</dbReference>
<dbReference type="PANTHER" id="PTHR34299">
    <property type="entry name" value="DIACYLGLYCEROL KINASE"/>
    <property type="match status" value="1"/>
</dbReference>
<protein>
    <submittedName>
        <fullName evidence="20">Undecaprenol kinase</fullName>
    </submittedName>
</protein>
<keyword evidence="3" id="KW-1003">Cell membrane</keyword>
<evidence type="ECO:0000256" key="6">
    <source>
        <dbReference type="ARBA" id="ARBA00022692"/>
    </source>
</evidence>
<feature type="binding site" evidence="18">
    <location>
        <position position="31"/>
    </location>
    <ligand>
        <name>a divalent metal cation</name>
        <dbReference type="ChEBI" id="CHEBI:60240"/>
    </ligand>
</feature>
<keyword evidence="14" id="KW-1208">Phospholipid metabolism</keyword>
<dbReference type="GO" id="GO:0005886">
    <property type="term" value="C:plasma membrane"/>
    <property type="evidence" value="ECO:0007669"/>
    <property type="project" value="UniProtKB-SubCell"/>
</dbReference>
<keyword evidence="11" id="KW-0443">Lipid metabolism</keyword>
<name>A0A285CJV8_9BACI</name>
<feature type="binding site" evidence="16">
    <location>
        <position position="101"/>
    </location>
    <ligand>
        <name>substrate</name>
    </ligand>
</feature>
<comment type="similarity">
    <text evidence="2">Belongs to the bacterial diacylglycerol kinase family.</text>
</comment>
<dbReference type="OrthoDB" id="9789934at2"/>
<evidence type="ECO:0000313" key="21">
    <source>
        <dbReference type="Proteomes" id="UP000219546"/>
    </source>
</evidence>
<evidence type="ECO:0000256" key="12">
    <source>
        <dbReference type="ARBA" id="ARBA00023136"/>
    </source>
</evidence>
<dbReference type="GO" id="GO:0008654">
    <property type="term" value="P:phospholipid biosynthetic process"/>
    <property type="evidence" value="ECO:0007669"/>
    <property type="project" value="UniProtKB-KW"/>
</dbReference>
<feature type="transmembrane region" description="Helical" evidence="19">
    <location>
        <begin position="34"/>
        <end position="51"/>
    </location>
</feature>
<feature type="binding site" evidence="16">
    <location>
        <position position="72"/>
    </location>
    <ligand>
        <name>substrate</name>
    </ligand>
</feature>
<keyword evidence="5" id="KW-0808">Transferase</keyword>
<accession>A0A285CJV8</accession>
<dbReference type="CDD" id="cd14265">
    <property type="entry name" value="UDPK_IM_like"/>
    <property type="match status" value="1"/>
</dbReference>
<keyword evidence="9 17" id="KW-0067">ATP-binding</keyword>
<feature type="transmembrane region" description="Helical" evidence="19">
    <location>
        <begin position="98"/>
        <end position="120"/>
    </location>
</feature>
<organism evidence="20 21">
    <name type="scientific">Bacillus oleivorans</name>
    <dbReference type="NCBI Taxonomy" id="1448271"/>
    <lineage>
        <taxon>Bacteria</taxon>
        <taxon>Bacillati</taxon>
        <taxon>Bacillota</taxon>
        <taxon>Bacilli</taxon>
        <taxon>Bacillales</taxon>
        <taxon>Bacillaceae</taxon>
        <taxon>Bacillus</taxon>
    </lineage>
</organism>
<reference evidence="20 21" key="1">
    <citation type="submission" date="2017-08" db="EMBL/GenBank/DDBJ databases">
        <authorList>
            <person name="de Groot N.N."/>
        </authorList>
    </citation>
    <scope>NUCLEOTIDE SEQUENCE [LARGE SCALE GENOMIC DNA]</scope>
    <source>
        <strain evidence="20 21">JC228</strain>
    </source>
</reference>
<dbReference type="PANTHER" id="PTHR34299:SF1">
    <property type="entry name" value="DIACYLGLYCEROL KINASE"/>
    <property type="match status" value="1"/>
</dbReference>
<evidence type="ECO:0000256" key="4">
    <source>
        <dbReference type="ARBA" id="ARBA00022516"/>
    </source>
</evidence>
<keyword evidence="21" id="KW-1185">Reference proteome</keyword>
<evidence type="ECO:0000256" key="3">
    <source>
        <dbReference type="ARBA" id="ARBA00022475"/>
    </source>
</evidence>
<evidence type="ECO:0000313" key="20">
    <source>
        <dbReference type="EMBL" id="SNX67877.1"/>
    </source>
</evidence>
<dbReference type="Proteomes" id="UP000219546">
    <property type="component" value="Unassembled WGS sequence"/>
</dbReference>
<feature type="active site" description="Proton acceptor" evidence="15">
    <location>
        <position position="72"/>
    </location>
</feature>
<dbReference type="PROSITE" id="PS01069">
    <property type="entry name" value="DAGK_PROKAR"/>
    <property type="match status" value="1"/>
</dbReference>
<dbReference type="InterPro" id="IPR000829">
    <property type="entry name" value="DAGK"/>
</dbReference>
<keyword evidence="8 20" id="KW-0418">Kinase</keyword>
<evidence type="ECO:0000256" key="15">
    <source>
        <dbReference type="PIRSR" id="PIRSR600829-1"/>
    </source>
</evidence>
<comment type="cofactor">
    <cofactor evidence="18">
        <name>Mg(2+)</name>
        <dbReference type="ChEBI" id="CHEBI:18420"/>
    </cofactor>
    <text evidence="18">Mn(2+), Zn(2+), Cd(2+) and Co(2+) support activity to lesser extents.</text>
</comment>
<keyword evidence="6 19" id="KW-0812">Transmembrane</keyword>
<keyword evidence="10 19" id="KW-1133">Transmembrane helix</keyword>
<evidence type="ECO:0000256" key="10">
    <source>
        <dbReference type="ARBA" id="ARBA00022989"/>
    </source>
</evidence>
<evidence type="ECO:0000256" key="16">
    <source>
        <dbReference type="PIRSR" id="PIRSR600829-2"/>
    </source>
</evidence>